<feature type="domain" description="GCF C-terminal" evidence="5">
    <location>
        <begin position="554"/>
        <end position="765"/>
    </location>
</feature>
<feature type="compositionally biased region" description="Basic residues" evidence="4">
    <location>
        <begin position="185"/>
        <end position="197"/>
    </location>
</feature>
<organism evidence="6 7">
    <name type="scientific">Geodia barretti</name>
    <name type="common">Barrett's horny sponge</name>
    <dbReference type="NCBI Taxonomy" id="519541"/>
    <lineage>
        <taxon>Eukaryota</taxon>
        <taxon>Metazoa</taxon>
        <taxon>Porifera</taxon>
        <taxon>Demospongiae</taxon>
        <taxon>Heteroscleromorpha</taxon>
        <taxon>Tetractinellida</taxon>
        <taxon>Astrophorina</taxon>
        <taxon>Geodiidae</taxon>
        <taxon>Geodia</taxon>
    </lineage>
</organism>
<evidence type="ECO:0000256" key="4">
    <source>
        <dbReference type="SAM" id="MobiDB-lite"/>
    </source>
</evidence>
<feature type="region of interest" description="Disordered" evidence="4">
    <location>
        <begin position="821"/>
        <end position="861"/>
    </location>
</feature>
<dbReference type="GO" id="GO:0071008">
    <property type="term" value="C:U2-type post-mRNA release spliceosomal complex"/>
    <property type="evidence" value="ECO:0007669"/>
    <property type="project" value="InterPro"/>
</dbReference>
<dbReference type="GO" id="GO:0003677">
    <property type="term" value="F:DNA binding"/>
    <property type="evidence" value="ECO:0007669"/>
    <property type="project" value="InterPro"/>
</dbReference>
<dbReference type="Pfam" id="PF15458">
    <property type="entry name" value="NTR2"/>
    <property type="match status" value="1"/>
</dbReference>
<dbReference type="AlphaFoldDB" id="A0AA35RTC4"/>
<evidence type="ECO:0000313" key="7">
    <source>
        <dbReference type="Proteomes" id="UP001174909"/>
    </source>
</evidence>
<dbReference type="InterPro" id="IPR022783">
    <property type="entry name" value="GCFC_dom"/>
</dbReference>
<gene>
    <name evidence="6" type="ORF">GBAR_LOCUS10546</name>
</gene>
<feature type="region of interest" description="Disordered" evidence="4">
    <location>
        <begin position="480"/>
        <end position="513"/>
    </location>
</feature>
<feature type="compositionally biased region" description="Gly residues" evidence="4">
    <location>
        <begin position="168"/>
        <end position="177"/>
    </location>
</feature>
<comment type="caution">
    <text evidence="6">The sequence shown here is derived from an EMBL/GenBank/DDBJ whole genome shotgun (WGS) entry which is preliminary data.</text>
</comment>
<evidence type="ECO:0000256" key="2">
    <source>
        <dbReference type="ARBA" id="ARBA00010801"/>
    </source>
</evidence>
<dbReference type="InterPro" id="IPR012890">
    <property type="entry name" value="GCFC2-like"/>
</dbReference>
<sequence length="916" mass="102231">MSLFKSKRGRRNIRKKAVELEEEGVEGEKEGTEATDVLATNGETRPPPSQTNISTAPTKKKEARSLLSFEDELADEGPEFRVKKTTLSRRAAKMAGKDRKEKKHKKKRETLDEVMEGGGSGDESEEEEEEGTGPLVSLSQQLKEGCFIPNAEFIHRARREREERRQMGDGGGGGGAPGFMALSTSKKKVPVAKGKSRLVREDDNDKSDESGGEDGGRRRMDAGSHDMAAVKQFQVLQGLEEMGSDEDEETKRWEEEQILKGVKASAPDQLTPVNPGSSHLSMLDQSFLMGTGGYGDLGASYMTPSYVQAVQAYAGITPQGVASETPPTGGSGEVKTTKNSFRIPEKLVPITLESLKSRLSNRLCDLQDSVSGHRERLGQIIADLEGSREEVGVAESRRGDLGVRYQFYQEMRGYLRDLLSCLGEKEPQISSLERAVRKVRKERADLLLERRRQDITDQDRECAQTNSVVQVPGSQEVVARQRRAVERDGRRRRRRERRERGVGREKGEHRQGMSTDDELLEMNRLKFEKNMTKALAGAESVFGEVVEDFSQVVHIKTRLEEWKFGFPDSYSQAHVPLYLPQLLAPFARLELLQWNPLEDECPDFEAMQWFEVLMFYGFREGEEPDLSDPDTRLLPELVDRVIVTKLTILVQSVWDPLSSGQTRKLTSLLRQLASDYPTVSSEHRNTQSLFSSVLSRLRRATQDDVFIPLYTRAQIENSLSPHAVFYSQQFWSCVKLLGNITEWEGLVSPDALQELVLDGLLNKYLVLSLQTCPCSNLSVIKTGAVRSHSQLHMYLVFPLSLHQIISRLPVTWLADGCHGNQTSPGGGHLPHSPGSGAAAGLHRPPRPPQTQDQGSGEGDIRAAGKTRSHFRIAVSLSLAQPPPSPLSPSRRHNSPLPSLQRHCLYTRSPFLSLHLL</sequence>
<feature type="compositionally biased region" description="Basic and acidic residues" evidence="4">
    <location>
        <begin position="198"/>
        <end position="224"/>
    </location>
</feature>
<dbReference type="PANTHER" id="PTHR12214">
    <property type="entry name" value="GC-RICH SEQUENCE DNA-BINDING FACTOR"/>
    <property type="match status" value="1"/>
</dbReference>
<accession>A0AA35RTC4</accession>
<feature type="region of interest" description="Disordered" evidence="4">
    <location>
        <begin position="878"/>
        <end position="898"/>
    </location>
</feature>
<proteinExistence type="inferred from homology"/>
<protein>
    <submittedName>
        <fullName evidence="6">PAX3- and PAX7-binding protein 1</fullName>
    </submittedName>
</protein>
<name>A0AA35RTC4_GEOBA</name>
<dbReference type="Pfam" id="PF07842">
    <property type="entry name" value="GCFC"/>
    <property type="match status" value="1"/>
</dbReference>
<feature type="compositionally biased region" description="Basic and acidic residues" evidence="4">
    <location>
        <begin position="153"/>
        <end position="167"/>
    </location>
</feature>
<evidence type="ECO:0000256" key="1">
    <source>
        <dbReference type="ARBA" id="ARBA00004123"/>
    </source>
</evidence>
<feature type="compositionally biased region" description="Basic and acidic residues" evidence="4">
    <location>
        <begin position="498"/>
        <end position="511"/>
    </location>
</feature>
<evidence type="ECO:0000256" key="3">
    <source>
        <dbReference type="ARBA" id="ARBA00023242"/>
    </source>
</evidence>
<keyword evidence="7" id="KW-1185">Reference proteome</keyword>
<feature type="compositionally biased region" description="Basic residues" evidence="4">
    <location>
        <begin position="1"/>
        <end position="15"/>
    </location>
</feature>
<comment type="subcellular location">
    <subcellularLocation>
        <location evidence="1">Nucleus</location>
    </subcellularLocation>
</comment>
<feature type="compositionally biased region" description="Basic residues" evidence="4">
    <location>
        <begin position="83"/>
        <end position="92"/>
    </location>
</feature>
<dbReference type="GO" id="GO:0000390">
    <property type="term" value="P:spliceosomal complex disassembly"/>
    <property type="evidence" value="ECO:0007669"/>
    <property type="project" value="InterPro"/>
</dbReference>
<dbReference type="InterPro" id="IPR028211">
    <property type="entry name" value="Ntr2"/>
</dbReference>
<dbReference type="Proteomes" id="UP001174909">
    <property type="component" value="Unassembled WGS sequence"/>
</dbReference>
<reference evidence="6" key="1">
    <citation type="submission" date="2023-03" db="EMBL/GenBank/DDBJ databases">
        <authorList>
            <person name="Steffen K."/>
            <person name="Cardenas P."/>
        </authorList>
    </citation>
    <scope>NUCLEOTIDE SEQUENCE</scope>
</reference>
<dbReference type="EMBL" id="CASHTH010001619">
    <property type="protein sequence ID" value="CAI8017354.1"/>
    <property type="molecule type" value="Genomic_DNA"/>
</dbReference>
<dbReference type="PANTHER" id="PTHR12214:SF0">
    <property type="entry name" value="LD29489P"/>
    <property type="match status" value="1"/>
</dbReference>
<feature type="region of interest" description="Disordered" evidence="4">
    <location>
        <begin position="1"/>
        <end position="65"/>
    </location>
</feature>
<evidence type="ECO:0000259" key="5">
    <source>
        <dbReference type="Pfam" id="PF07842"/>
    </source>
</evidence>
<evidence type="ECO:0000313" key="6">
    <source>
        <dbReference type="EMBL" id="CAI8017354.1"/>
    </source>
</evidence>
<feature type="compositionally biased region" description="Acidic residues" evidence="4">
    <location>
        <begin position="122"/>
        <end position="131"/>
    </location>
</feature>
<comment type="similarity">
    <text evidence="2">Belongs to the GCF family.</text>
</comment>
<keyword evidence="3" id="KW-0539">Nucleus</keyword>
<feature type="region of interest" description="Disordered" evidence="4">
    <location>
        <begin position="83"/>
        <end position="225"/>
    </location>
</feature>